<dbReference type="RefSeq" id="WP_183242120.1">
    <property type="nucleotide sequence ID" value="NZ_JACHEQ010000004.1"/>
</dbReference>
<sequence length="54" mass="6330">MNRYQKSENCHRSNVVRAVDFLSHFLIDKQVGIFPLEFGTKLCRGDDGIFRSKR</sequence>
<proteinExistence type="predicted"/>
<keyword evidence="2" id="KW-1185">Reference proteome</keyword>
<comment type="caution">
    <text evidence="1">The sequence shown here is derived from an EMBL/GenBank/DDBJ whole genome shotgun (WGS) entry which is preliminary data.</text>
</comment>
<evidence type="ECO:0000313" key="2">
    <source>
        <dbReference type="Proteomes" id="UP000583699"/>
    </source>
</evidence>
<gene>
    <name evidence="1" type="ORF">HNR43_001192</name>
</gene>
<protein>
    <submittedName>
        <fullName evidence="1">Uncharacterized protein</fullName>
    </submittedName>
</protein>
<name>A0A7W8JGD5_9BACL</name>
<accession>A0A7W8JGD5</accession>
<dbReference type="AlphaFoldDB" id="A0A7W8JGD5"/>
<dbReference type="EMBL" id="JACHEQ010000004">
    <property type="protein sequence ID" value="MBB5355233.1"/>
    <property type="molecule type" value="Genomic_DNA"/>
</dbReference>
<evidence type="ECO:0000313" key="1">
    <source>
        <dbReference type="EMBL" id="MBB5355233.1"/>
    </source>
</evidence>
<reference evidence="1 2" key="1">
    <citation type="submission" date="2020-08" db="EMBL/GenBank/DDBJ databases">
        <title>Genomic Encyclopedia of Type Strains, Phase IV (KMG-IV): sequencing the most valuable type-strain genomes for metagenomic binning, comparative biology and taxonomic classification.</title>
        <authorList>
            <person name="Goeker M."/>
        </authorList>
    </citation>
    <scope>NUCLEOTIDE SEQUENCE [LARGE SCALE GENOMIC DNA]</scope>
    <source>
        <strain evidence="1 2">DSM 19169</strain>
    </source>
</reference>
<dbReference type="Proteomes" id="UP000583699">
    <property type="component" value="Unassembled WGS sequence"/>
</dbReference>
<organism evidence="1 2">
    <name type="scientific">Anoxybacillus mongoliensis</name>
    <dbReference type="NCBI Taxonomy" id="452565"/>
    <lineage>
        <taxon>Bacteria</taxon>
        <taxon>Bacillati</taxon>
        <taxon>Bacillota</taxon>
        <taxon>Bacilli</taxon>
        <taxon>Bacillales</taxon>
        <taxon>Anoxybacillaceae</taxon>
        <taxon>Anoxybacillus</taxon>
    </lineage>
</organism>